<dbReference type="PANTHER" id="PTHR11731">
    <property type="entry name" value="PROTEASE FAMILY S9B,C DIPEPTIDYL-PEPTIDASE IV-RELATED"/>
    <property type="match status" value="1"/>
</dbReference>
<keyword evidence="2" id="KW-0378">Hydrolase</keyword>
<evidence type="ECO:0000259" key="6">
    <source>
        <dbReference type="Pfam" id="PF00930"/>
    </source>
</evidence>
<evidence type="ECO:0000313" key="7">
    <source>
        <dbReference type="EMBL" id="NID08952.1"/>
    </source>
</evidence>
<accession>A0ABX0QAV2</accession>
<feature type="signal peptide" evidence="4">
    <location>
        <begin position="1"/>
        <end position="19"/>
    </location>
</feature>
<reference evidence="8" key="2">
    <citation type="submission" date="2023-07" db="EMBL/GenBank/DDBJ databases">
        <authorList>
            <person name="Jung D.-H."/>
        </authorList>
    </citation>
    <scope>NUCLEOTIDE SEQUENCE [LARGE SCALE GENOMIC DNA]</scope>
    <source>
        <strain evidence="8">JA-25</strain>
    </source>
</reference>
<evidence type="ECO:0000259" key="5">
    <source>
        <dbReference type="Pfam" id="PF00326"/>
    </source>
</evidence>
<keyword evidence="1" id="KW-0645">Protease</keyword>
<comment type="caution">
    <text evidence="7">The sequence shown here is derived from an EMBL/GenBank/DDBJ whole genome shotgun (WGS) entry which is preliminary data.</text>
</comment>
<keyword evidence="4" id="KW-0732">Signal</keyword>
<dbReference type="Gene3D" id="2.140.10.30">
    <property type="entry name" value="Dipeptidylpeptidase IV, N-terminal domain"/>
    <property type="match status" value="2"/>
</dbReference>
<gene>
    <name evidence="7" type="ORF">F7231_02100</name>
</gene>
<keyword evidence="8" id="KW-1185">Reference proteome</keyword>
<feature type="domain" description="Dipeptidylpeptidase IV N-terminal" evidence="6">
    <location>
        <begin position="363"/>
        <end position="544"/>
    </location>
</feature>
<dbReference type="PROSITE" id="PS00708">
    <property type="entry name" value="PRO_ENDOPEP_SER"/>
    <property type="match status" value="1"/>
</dbReference>
<feature type="region of interest" description="Disordered" evidence="3">
    <location>
        <begin position="177"/>
        <end position="196"/>
    </location>
</feature>
<evidence type="ECO:0000313" key="8">
    <source>
        <dbReference type="Proteomes" id="UP000606008"/>
    </source>
</evidence>
<protein>
    <submittedName>
        <fullName evidence="7">Prolyl oligopeptidase family serine peptidase</fullName>
    </submittedName>
</protein>
<dbReference type="InterPro" id="IPR029058">
    <property type="entry name" value="AB_hydrolase_fold"/>
</dbReference>
<name>A0ABX0QAV2_9BACT</name>
<evidence type="ECO:0000256" key="1">
    <source>
        <dbReference type="ARBA" id="ARBA00022670"/>
    </source>
</evidence>
<dbReference type="InterPro" id="IPR001375">
    <property type="entry name" value="Peptidase_S9_cat"/>
</dbReference>
<evidence type="ECO:0000256" key="2">
    <source>
        <dbReference type="ARBA" id="ARBA00022801"/>
    </source>
</evidence>
<organism evidence="7 8">
    <name type="scientific">Fibrivirga algicola</name>
    <dbReference type="NCBI Taxonomy" id="2950420"/>
    <lineage>
        <taxon>Bacteria</taxon>
        <taxon>Pseudomonadati</taxon>
        <taxon>Bacteroidota</taxon>
        <taxon>Cytophagia</taxon>
        <taxon>Cytophagales</taxon>
        <taxon>Spirosomataceae</taxon>
        <taxon>Fibrivirga</taxon>
    </lineage>
</organism>
<dbReference type="PANTHER" id="PTHR11731:SF193">
    <property type="entry name" value="DIPEPTIDYL PEPTIDASE 9"/>
    <property type="match status" value="1"/>
</dbReference>
<sequence length="849" mass="94024">MKHIFVSLLLLGAASAASAQTQSAKPTLTVETIMQDPRQWVGTSPSGVFWSDDSRTIYFNWNDLSRPDKALGDSLYKITLPGGKYAPSTKPVKVSIDERRTLTPAEADYNRARTLRLYAKYGDIFLLDRKTGQVRTLTNTVDRESNPTFSGDEKAVLFTRANNLFRTDLATGLTEQLTNFDPGAKRPTPGSTSQESWLKRDQLALFDVLKDRKAKRDEAERTTKAEQPRRPKTIYTEGKSVMNASLSPNGRVVTFALMKAASGAKSTIVPSFVTESGFTEDLPARTKVGAPLSAVEFMVYDIARDTALPVSLANLPGITDKPDYLMPSAVTSTSAAVAGRTTVAAAEKTPADTTRKLAAELKKSANRPVYVSSPVWAEGPAAHYAVVVVRAVDNKDRWLMLLDTEKPTSLKLLDRQRDEAWIGGPGIGGGFSAGTLGWLDDQTIYYQSEVDGYAHLYTMNVQTGQRTQLTKGRFEVQQVVLSADKKTFYLTTNEVHPGEQHLYRMAVTGGPRTQLTTMTGANDATLSPDESQIVVRYSGITKPWELYLMSNPGATGGDKAKATRKGQVGNVPATPVQLTSSTSERFRTYPWRSADVVTIPARDGQPIYARLYKPAADAPVKANGKAVVFVHGAGYLQNAHKWWSQYFREYMFHNLLVDKGYTVLDIDYRGSAGYGRDWRTGIYRFMGGKDLTDHVDAADWLVKNHGVDAKRIGVYGGSYGGFITLMAMFTTPDVFKAGAALRPVTDWAAYNHGYTSNILNEPYSDTLAYRRSSPIYHAAGLKGHLLICHGMVDVNVHFQDAVRLTQRLIELKKENWELAPYPVEDHGFVEPTSWMDEYKRILKLFEERL</sequence>
<feature type="domain" description="Peptidase S9 prolyl oligopeptidase catalytic" evidence="5">
    <location>
        <begin position="655"/>
        <end position="847"/>
    </location>
</feature>
<dbReference type="SUPFAM" id="SSF53474">
    <property type="entry name" value="alpha/beta-Hydrolases"/>
    <property type="match status" value="1"/>
</dbReference>
<dbReference type="Pfam" id="PF00326">
    <property type="entry name" value="Peptidase_S9"/>
    <property type="match status" value="1"/>
</dbReference>
<dbReference type="InterPro" id="IPR050278">
    <property type="entry name" value="Serine_Prot_S9B/DPPIV"/>
</dbReference>
<dbReference type="RefSeq" id="WP_166690735.1">
    <property type="nucleotide sequence ID" value="NZ_WAEL01000001.1"/>
</dbReference>
<evidence type="ECO:0000256" key="3">
    <source>
        <dbReference type="SAM" id="MobiDB-lite"/>
    </source>
</evidence>
<feature type="chain" id="PRO_5045735526" evidence="4">
    <location>
        <begin position="20"/>
        <end position="849"/>
    </location>
</feature>
<reference evidence="8" key="1">
    <citation type="submission" date="2019-09" db="EMBL/GenBank/DDBJ databases">
        <authorList>
            <person name="Jung D.-H."/>
        </authorList>
    </citation>
    <scope>NUCLEOTIDE SEQUENCE [LARGE SCALE GENOMIC DNA]</scope>
    <source>
        <strain evidence="8">JA-25</strain>
    </source>
</reference>
<dbReference type="SUPFAM" id="SSF82171">
    <property type="entry name" value="DPP6 N-terminal domain-like"/>
    <property type="match status" value="1"/>
</dbReference>
<dbReference type="Proteomes" id="UP000606008">
    <property type="component" value="Unassembled WGS sequence"/>
</dbReference>
<proteinExistence type="predicted"/>
<dbReference type="Gene3D" id="3.40.50.1820">
    <property type="entry name" value="alpha/beta hydrolase"/>
    <property type="match status" value="1"/>
</dbReference>
<dbReference type="InterPro" id="IPR002471">
    <property type="entry name" value="Pept_S9_AS"/>
</dbReference>
<dbReference type="InterPro" id="IPR002469">
    <property type="entry name" value="Peptidase_S9B_N"/>
</dbReference>
<dbReference type="Pfam" id="PF00930">
    <property type="entry name" value="DPPIV_N"/>
    <property type="match status" value="1"/>
</dbReference>
<dbReference type="EMBL" id="WAEL01000001">
    <property type="protein sequence ID" value="NID08952.1"/>
    <property type="molecule type" value="Genomic_DNA"/>
</dbReference>
<evidence type="ECO:0000256" key="4">
    <source>
        <dbReference type="SAM" id="SignalP"/>
    </source>
</evidence>